<organism evidence="8 9">
    <name type="scientific">Rhodococcoides corynebacterioides</name>
    <dbReference type="NCBI Taxonomy" id="53972"/>
    <lineage>
        <taxon>Bacteria</taxon>
        <taxon>Bacillati</taxon>
        <taxon>Actinomycetota</taxon>
        <taxon>Actinomycetes</taxon>
        <taxon>Mycobacteriales</taxon>
        <taxon>Nocardiaceae</taxon>
        <taxon>Rhodococcoides</taxon>
    </lineage>
</organism>
<dbReference type="Proteomes" id="UP000703038">
    <property type="component" value="Unassembled WGS sequence"/>
</dbReference>
<dbReference type="SUPFAM" id="SSF50129">
    <property type="entry name" value="GroES-like"/>
    <property type="match status" value="1"/>
</dbReference>
<evidence type="ECO:0000256" key="1">
    <source>
        <dbReference type="ARBA" id="ARBA00001947"/>
    </source>
</evidence>
<dbReference type="Pfam" id="PF08240">
    <property type="entry name" value="ADH_N"/>
    <property type="match status" value="1"/>
</dbReference>
<evidence type="ECO:0000256" key="2">
    <source>
        <dbReference type="ARBA" id="ARBA00022723"/>
    </source>
</evidence>
<dbReference type="SMART" id="SM00829">
    <property type="entry name" value="PKS_ER"/>
    <property type="match status" value="1"/>
</dbReference>
<keyword evidence="2 5" id="KW-0479">Metal-binding</keyword>
<dbReference type="InterPro" id="IPR002328">
    <property type="entry name" value="ADH_Zn_CS"/>
</dbReference>
<accession>A0ABS2KN34</accession>
<dbReference type="SUPFAM" id="SSF51735">
    <property type="entry name" value="NAD(P)-binding Rossmann-fold domains"/>
    <property type="match status" value="1"/>
</dbReference>
<evidence type="ECO:0000259" key="7">
    <source>
        <dbReference type="SMART" id="SM00829"/>
    </source>
</evidence>
<dbReference type="InterPro" id="IPR020843">
    <property type="entry name" value="ER"/>
</dbReference>
<dbReference type="RefSeq" id="WP_204866006.1">
    <property type="nucleotide sequence ID" value="NZ_JAFBBK010000001.1"/>
</dbReference>
<dbReference type="EC" id="1.1.1.1" evidence="8"/>
<proteinExistence type="inferred from homology"/>
<comment type="similarity">
    <text evidence="5">Belongs to the zinc-containing alcohol dehydrogenase family.</text>
</comment>
<gene>
    <name evidence="8" type="ORF">JOE42_000112</name>
</gene>
<sequence length="364" mass="36955">MLAVQLLGWGSAPELRDIPVPEPTGEQLLLEVTAAGLCRSDLSVSDSPAGRFDYPLPLTLGHEVAGRVVAAGPDADGDTVGSSVVVHGVWSCRICRNCQRGRENYCLALQPVDGRLAVIGNGLGAPGGLAEYMVVPHGGVLVDTGSLAPELAAPLADAGATVHHAVSGQADLLDSDAVVLIVGVGGLGHLAVRLVSLRGAGHVVAVDPREAARQSATTMGATAVYSSLAEAASATRDLGGVDVVFDFVGGDDTMAAGLATLVPGGRLVVVGGAGGSVSVAKNRGIAAGWQVSAPFWGSRADLVEVVALAESGELLPEVTTRPLDEAIDAYARLRAGEDAGRTVLLPTTSDDPTPERDAGKDHRQ</sequence>
<evidence type="ECO:0000256" key="6">
    <source>
        <dbReference type="SAM" id="MobiDB-lite"/>
    </source>
</evidence>
<reference evidence="8 9" key="1">
    <citation type="submission" date="2021-01" db="EMBL/GenBank/DDBJ databases">
        <title>Genomics of switchgrass bacterial isolates.</title>
        <authorList>
            <person name="Shade A."/>
        </authorList>
    </citation>
    <scope>NUCLEOTIDE SEQUENCE [LARGE SCALE GENOMIC DNA]</scope>
    <source>
        <strain evidence="8 9">PvP111</strain>
    </source>
</reference>
<dbReference type="Gene3D" id="3.40.50.720">
    <property type="entry name" value="NAD(P)-binding Rossmann-like Domain"/>
    <property type="match status" value="1"/>
</dbReference>
<evidence type="ECO:0000313" key="8">
    <source>
        <dbReference type="EMBL" id="MBM7413379.1"/>
    </source>
</evidence>
<comment type="cofactor">
    <cofactor evidence="1 5">
        <name>Zn(2+)</name>
        <dbReference type="ChEBI" id="CHEBI:29105"/>
    </cofactor>
</comment>
<dbReference type="GO" id="GO:0004022">
    <property type="term" value="F:alcohol dehydrogenase (NAD+) activity"/>
    <property type="evidence" value="ECO:0007669"/>
    <property type="project" value="UniProtKB-EC"/>
</dbReference>
<dbReference type="PANTHER" id="PTHR43401">
    <property type="entry name" value="L-THREONINE 3-DEHYDROGENASE"/>
    <property type="match status" value="1"/>
</dbReference>
<evidence type="ECO:0000256" key="4">
    <source>
        <dbReference type="ARBA" id="ARBA00023002"/>
    </source>
</evidence>
<dbReference type="PROSITE" id="PS00059">
    <property type="entry name" value="ADH_ZINC"/>
    <property type="match status" value="1"/>
</dbReference>
<dbReference type="InterPro" id="IPR036291">
    <property type="entry name" value="NAD(P)-bd_dom_sf"/>
</dbReference>
<name>A0ABS2KN34_9NOCA</name>
<dbReference type="EMBL" id="JAFBBK010000001">
    <property type="protein sequence ID" value="MBM7413379.1"/>
    <property type="molecule type" value="Genomic_DNA"/>
</dbReference>
<dbReference type="InterPro" id="IPR013154">
    <property type="entry name" value="ADH-like_N"/>
</dbReference>
<feature type="domain" description="Enoyl reductase (ER)" evidence="7">
    <location>
        <begin position="10"/>
        <end position="344"/>
    </location>
</feature>
<dbReference type="Pfam" id="PF00107">
    <property type="entry name" value="ADH_zinc_N"/>
    <property type="match status" value="1"/>
</dbReference>
<dbReference type="InterPro" id="IPR011032">
    <property type="entry name" value="GroES-like_sf"/>
</dbReference>
<evidence type="ECO:0000256" key="3">
    <source>
        <dbReference type="ARBA" id="ARBA00022833"/>
    </source>
</evidence>
<evidence type="ECO:0000313" key="9">
    <source>
        <dbReference type="Proteomes" id="UP000703038"/>
    </source>
</evidence>
<keyword evidence="4 8" id="KW-0560">Oxidoreductase</keyword>
<dbReference type="InterPro" id="IPR013149">
    <property type="entry name" value="ADH-like_C"/>
</dbReference>
<feature type="region of interest" description="Disordered" evidence="6">
    <location>
        <begin position="341"/>
        <end position="364"/>
    </location>
</feature>
<protein>
    <submittedName>
        <fullName evidence="8">Propanol-preferring alcohol dehydrogenase</fullName>
        <ecNumber evidence="8">1.1.1.1</ecNumber>
    </submittedName>
</protein>
<keyword evidence="9" id="KW-1185">Reference proteome</keyword>
<dbReference type="InterPro" id="IPR050129">
    <property type="entry name" value="Zn_alcohol_dh"/>
</dbReference>
<evidence type="ECO:0000256" key="5">
    <source>
        <dbReference type="RuleBase" id="RU361277"/>
    </source>
</evidence>
<dbReference type="Gene3D" id="3.90.180.10">
    <property type="entry name" value="Medium-chain alcohol dehydrogenases, catalytic domain"/>
    <property type="match status" value="1"/>
</dbReference>
<comment type="caution">
    <text evidence="8">The sequence shown here is derived from an EMBL/GenBank/DDBJ whole genome shotgun (WGS) entry which is preliminary data.</text>
</comment>
<dbReference type="PANTHER" id="PTHR43401:SF4">
    <property type="entry name" value="D-ARABINOSE 1-DEHYDROGENASE (NADP(+))"/>
    <property type="match status" value="1"/>
</dbReference>
<keyword evidence="3 5" id="KW-0862">Zinc</keyword>
<feature type="compositionally biased region" description="Basic and acidic residues" evidence="6">
    <location>
        <begin position="353"/>
        <end position="364"/>
    </location>
</feature>